<keyword evidence="3 4" id="KW-0648">Protein biosynthesis</keyword>
<dbReference type="PANTHER" id="PTHR33370:SF1">
    <property type="entry name" value="TRANSLATION INITIATION FACTOR IF-1, CHLOROPLASTIC"/>
    <property type="match status" value="1"/>
</dbReference>
<feature type="domain" description="S1-like" evidence="6">
    <location>
        <begin position="1"/>
        <end position="73"/>
    </location>
</feature>
<evidence type="ECO:0000256" key="2">
    <source>
        <dbReference type="ARBA" id="ARBA00022540"/>
    </source>
</evidence>
<evidence type="ECO:0000256" key="5">
    <source>
        <dbReference type="NCBIfam" id="TIGR00008"/>
    </source>
</evidence>
<comment type="similarity">
    <text evidence="1 4">Belongs to the IF-1 family.</text>
</comment>
<dbReference type="InterPro" id="IPR006196">
    <property type="entry name" value="RNA-binding_domain_S1_IF1"/>
</dbReference>
<dbReference type="InterPro" id="IPR004368">
    <property type="entry name" value="TIF_IF1"/>
</dbReference>
<dbReference type="PANTHER" id="PTHR33370">
    <property type="entry name" value="TRANSLATION INITIATION FACTOR IF-1, CHLOROPLASTIC"/>
    <property type="match status" value="1"/>
</dbReference>
<dbReference type="GO" id="GO:0005829">
    <property type="term" value="C:cytosol"/>
    <property type="evidence" value="ECO:0007669"/>
    <property type="project" value="TreeGrafter"/>
</dbReference>
<protein>
    <recommendedName>
        <fullName evidence="4 5">Translation initiation factor IF-1</fullName>
    </recommendedName>
</protein>
<evidence type="ECO:0000313" key="8">
    <source>
        <dbReference type="Proteomes" id="UP000178425"/>
    </source>
</evidence>
<dbReference type="SUPFAM" id="SSF50249">
    <property type="entry name" value="Nucleic acid-binding proteins"/>
    <property type="match status" value="1"/>
</dbReference>
<evidence type="ECO:0000259" key="6">
    <source>
        <dbReference type="PROSITE" id="PS50832"/>
    </source>
</evidence>
<evidence type="ECO:0000256" key="1">
    <source>
        <dbReference type="ARBA" id="ARBA00010939"/>
    </source>
</evidence>
<dbReference type="GO" id="GO:0003743">
    <property type="term" value="F:translation initiation factor activity"/>
    <property type="evidence" value="ECO:0007669"/>
    <property type="project" value="UniProtKB-UniRule"/>
</dbReference>
<name>A0A1F5WPU0_9BACT</name>
<gene>
    <name evidence="4" type="primary">infA</name>
    <name evidence="7" type="ORF">A2W54_00305</name>
</gene>
<evidence type="ECO:0000313" key="7">
    <source>
        <dbReference type="EMBL" id="OGF77640.1"/>
    </source>
</evidence>
<comment type="function">
    <text evidence="4">One of the essential components for the initiation of protein synthesis. Stabilizes the binding of IF-2 and IF-3 on the 30S subunit to which N-formylmethionyl-tRNA(fMet) subsequently binds. Helps modulate mRNA selection, yielding the 30S pre-initiation complex (PIC). Upon addition of the 50S ribosomal subunit IF-1, IF-2 and IF-3 are released leaving the mature 70S translation initiation complex.</text>
</comment>
<sequence>MASNKGTVIKEGRVVEALPSATFRIQIDGEEREIVGHLSGKMRLHYIKVLVGDKVTVEFSPYDETKGRIIKRL</sequence>
<comment type="subunit">
    <text evidence="4">Component of the 30S ribosomal translation pre-initiation complex which assembles on the 30S ribosome in the order IF-2 and IF-3, IF-1 and N-formylmethionyl-tRNA(fMet); mRNA recruitment can occur at any time during PIC assembly.</text>
</comment>
<dbReference type="InterPro" id="IPR012340">
    <property type="entry name" value="NA-bd_OB-fold"/>
</dbReference>
<dbReference type="FunFam" id="2.40.50.140:FF:000002">
    <property type="entry name" value="Translation initiation factor IF-1"/>
    <property type="match status" value="1"/>
</dbReference>
<keyword evidence="2 4" id="KW-0396">Initiation factor</keyword>
<reference evidence="7 8" key="1">
    <citation type="journal article" date="2016" name="Nat. Commun.">
        <title>Thousands of microbial genomes shed light on interconnected biogeochemical processes in an aquifer system.</title>
        <authorList>
            <person name="Anantharaman K."/>
            <person name="Brown C.T."/>
            <person name="Hug L.A."/>
            <person name="Sharon I."/>
            <person name="Castelle C.J."/>
            <person name="Probst A.J."/>
            <person name="Thomas B.C."/>
            <person name="Singh A."/>
            <person name="Wilkins M.J."/>
            <person name="Karaoz U."/>
            <person name="Brodie E.L."/>
            <person name="Williams K.H."/>
            <person name="Hubbard S.S."/>
            <person name="Banfield J.F."/>
        </authorList>
    </citation>
    <scope>NUCLEOTIDE SEQUENCE [LARGE SCALE GENOMIC DNA]</scope>
</reference>
<dbReference type="NCBIfam" id="TIGR00008">
    <property type="entry name" value="infA"/>
    <property type="match status" value="1"/>
</dbReference>
<evidence type="ECO:0000256" key="4">
    <source>
        <dbReference type="HAMAP-Rule" id="MF_00075"/>
    </source>
</evidence>
<dbReference type="AlphaFoldDB" id="A0A1F5WPU0"/>
<comment type="subcellular location">
    <subcellularLocation>
        <location evidence="4">Cytoplasm</location>
    </subcellularLocation>
</comment>
<dbReference type="HAMAP" id="MF_00075">
    <property type="entry name" value="IF_1"/>
    <property type="match status" value="1"/>
</dbReference>
<proteinExistence type="inferred from homology"/>
<keyword evidence="4" id="KW-0963">Cytoplasm</keyword>
<organism evidence="7 8">
    <name type="scientific">Candidatus Giovannonibacteria bacterium RIFCSPHIGHO2_02_43_13</name>
    <dbReference type="NCBI Taxonomy" id="1798330"/>
    <lineage>
        <taxon>Bacteria</taxon>
        <taxon>Candidatus Giovannoniibacteriota</taxon>
    </lineage>
</organism>
<accession>A0A1F5WPU0</accession>
<evidence type="ECO:0000256" key="3">
    <source>
        <dbReference type="ARBA" id="ARBA00022917"/>
    </source>
</evidence>
<comment type="caution">
    <text evidence="7">The sequence shown here is derived from an EMBL/GenBank/DDBJ whole genome shotgun (WGS) entry which is preliminary data.</text>
</comment>
<dbReference type="GO" id="GO:0043022">
    <property type="term" value="F:ribosome binding"/>
    <property type="evidence" value="ECO:0007669"/>
    <property type="project" value="UniProtKB-UniRule"/>
</dbReference>
<keyword evidence="4" id="KW-0694">RNA-binding</keyword>
<dbReference type="Proteomes" id="UP000178425">
    <property type="component" value="Unassembled WGS sequence"/>
</dbReference>
<dbReference type="GO" id="GO:0019843">
    <property type="term" value="F:rRNA binding"/>
    <property type="evidence" value="ECO:0007669"/>
    <property type="project" value="UniProtKB-UniRule"/>
</dbReference>
<dbReference type="Gene3D" id="2.40.50.140">
    <property type="entry name" value="Nucleic acid-binding proteins"/>
    <property type="match status" value="1"/>
</dbReference>
<dbReference type="PROSITE" id="PS50832">
    <property type="entry name" value="S1_IF1_TYPE"/>
    <property type="match status" value="1"/>
</dbReference>
<keyword evidence="4" id="KW-0699">rRNA-binding</keyword>
<dbReference type="Pfam" id="PF01176">
    <property type="entry name" value="eIF-1a"/>
    <property type="match status" value="1"/>
</dbReference>
<dbReference type="EMBL" id="MFHI01000038">
    <property type="protein sequence ID" value="OGF77640.1"/>
    <property type="molecule type" value="Genomic_DNA"/>
</dbReference>
<dbReference type="CDD" id="cd04451">
    <property type="entry name" value="S1_IF1"/>
    <property type="match status" value="1"/>
</dbReference>